<evidence type="ECO:0000259" key="1">
    <source>
        <dbReference type="PROSITE" id="PS50878"/>
    </source>
</evidence>
<protein>
    <recommendedName>
        <fullName evidence="1">Reverse transcriptase domain-containing protein</fullName>
    </recommendedName>
</protein>
<gene>
    <name evidence="2" type="ORF">NTJ_08924</name>
</gene>
<dbReference type="PROSITE" id="PS50878">
    <property type="entry name" value="RT_POL"/>
    <property type="match status" value="1"/>
</dbReference>
<keyword evidence="3" id="KW-1185">Reference proteome</keyword>
<organism evidence="2 3">
    <name type="scientific">Nesidiocoris tenuis</name>
    <dbReference type="NCBI Taxonomy" id="355587"/>
    <lineage>
        <taxon>Eukaryota</taxon>
        <taxon>Metazoa</taxon>
        <taxon>Ecdysozoa</taxon>
        <taxon>Arthropoda</taxon>
        <taxon>Hexapoda</taxon>
        <taxon>Insecta</taxon>
        <taxon>Pterygota</taxon>
        <taxon>Neoptera</taxon>
        <taxon>Paraneoptera</taxon>
        <taxon>Hemiptera</taxon>
        <taxon>Heteroptera</taxon>
        <taxon>Panheteroptera</taxon>
        <taxon>Cimicomorpha</taxon>
        <taxon>Miridae</taxon>
        <taxon>Dicyphina</taxon>
        <taxon>Nesidiocoris</taxon>
    </lineage>
</organism>
<sequence length="149" mass="16560">MAYIPREWRRVRVVFIPKAGGQPLSLARAYRPISLMPFLLKTMEKILGHLLKEYFQLSPLNKAQHLALIEKALNDKESAVGCFLDIGGAFDNTSYASIRNATHKKGVSPPTIRWIMAMLSSREVFLDMGDDRDTVLANCGCPQGGVLSP</sequence>
<dbReference type="Proteomes" id="UP001307889">
    <property type="component" value="Chromosome 6"/>
</dbReference>
<dbReference type="InterPro" id="IPR000477">
    <property type="entry name" value="RT_dom"/>
</dbReference>
<feature type="domain" description="Reverse transcriptase" evidence="1">
    <location>
        <begin position="1"/>
        <end position="149"/>
    </location>
</feature>
<reference evidence="2 3" key="1">
    <citation type="submission" date="2023-09" db="EMBL/GenBank/DDBJ databases">
        <title>Nesidiocoris tenuis whole genome shotgun sequence.</title>
        <authorList>
            <person name="Shibata T."/>
            <person name="Shimoda M."/>
            <person name="Kobayashi T."/>
            <person name="Uehara T."/>
        </authorList>
    </citation>
    <scope>NUCLEOTIDE SEQUENCE [LARGE SCALE GENOMIC DNA]</scope>
    <source>
        <strain evidence="2 3">Japan</strain>
    </source>
</reference>
<dbReference type="PANTHER" id="PTHR19446">
    <property type="entry name" value="REVERSE TRANSCRIPTASES"/>
    <property type="match status" value="1"/>
</dbReference>
<evidence type="ECO:0000313" key="3">
    <source>
        <dbReference type="Proteomes" id="UP001307889"/>
    </source>
</evidence>
<name>A0ABN7AVZ0_9HEMI</name>
<dbReference type="Pfam" id="PF00078">
    <property type="entry name" value="RVT_1"/>
    <property type="match status" value="1"/>
</dbReference>
<accession>A0ABN7AVZ0</accession>
<proteinExistence type="predicted"/>
<evidence type="ECO:0000313" key="2">
    <source>
        <dbReference type="EMBL" id="BES96113.1"/>
    </source>
</evidence>
<dbReference type="EMBL" id="AP028914">
    <property type="protein sequence ID" value="BES96113.1"/>
    <property type="molecule type" value="Genomic_DNA"/>
</dbReference>